<proteinExistence type="predicted"/>
<organism evidence="4 5">
    <name type="scientific">Salibacter halophilus</name>
    <dbReference type="NCBI Taxonomy" id="1803916"/>
    <lineage>
        <taxon>Bacteria</taxon>
        <taxon>Pseudomonadati</taxon>
        <taxon>Bacteroidota</taxon>
        <taxon>Flavobacteriia</taxon>
        <taxon>Flavobacteriales</taxon>
        <taxon>Salibacteraceae</taxon>
        <taxon>Salibacter</taxon>
    </lineage>
</organism>
<dbReference type="AlphaFoldDB" id="A0A6N6M811"/>
<gene>
    <name evidence="4" type="ORF">F3059_05335</name>
</gene>
<comment type="caution">
    <text evidence="4">The sequence shown here is derived from an EMBL/GenBank/DDBJ whole genome shotgun (WGS) entry which is preliminary data.</text>
</comment>
<dbReference type="EMBL" id="WACR01000004">
    <property type="protein sequence ID" value="KAB1064780.1"/>
    <property type="molecule type" value="Genomic_DNA"/>
</dbReference>
<dbReference type="OrthoDB" id="1288696at2"/>
<name>A0A6N6M811_9FLAO</name>
<feature type="domain" description="Secretion system C-terminal sorting" evidence="3">
    <location>
        <begin position="154"/>
        <end position="230"/>
    </location>
</feature>
<reference evidence="4 5" key="1">
    <citation type="submission" date="2019-09" db="EMBL/GenBank/DDBJ databases">
        <title>Genomes of Cryomorphaceae.</title>
        <authorList>
            <person name="Bowman J.P."/>
        </authorList>
    </citation>
    <scope>NUCLEOTIDE SEQUENCE [LARGE SCALE GENOMIC DNA]</scope>
    <source>
        <strain evidence="4 5">KCTC 52047</strain>
    </source>
</reference>
<sequence length="232" mass="25462">MKRIFTLLLTFFMMGALNSAFAQCSPESNELDNSSDLVYPNPDDTAVTMIEGQYTEFVISFRVPQNFSGQVDSVVNIPPGLGYDCNPPSCTFSSGDHCIMISGTPSESGVFSTTAYITASLFTLDSNLDASYDVEVQQASGISSIDDSHLSFSIYPNPVKANPSFAFRTDQPRTGTVSMYDITGTLVDQFNVQLETGNNQFLYDISDYSPGHYFGTFKSADKTRHIKMIVVK</sequence>
<keyword evidence="5" id="KW-1185">Reference proteome</keyword>
<dbReference type="Proteomes" id="UP000435357">
    <property type="component" value="Unassembled WGS sequence"/>
</dbReference>
<evidence type="ECO:0000259" key="3">
    <source>
        <dbReference type="Pfam" id="PF18962"/>
    </source>
</evidence>
<evidence type="ECO:0000256" key="1">
    <source>
        <dbReference type="ARBA" id="ARBA00022729"/>
    </source>
</evidence>
<dbReference type="InterPro" id="IPR026444">
    <property type="entry name" value="Secre_tail"/>
</dbReference>
<dbReference type="NCBIfam" id="TIGR04183">
    <property type="entry name" value="Por_Secre_tail"/>
    <property type="match status" value="1"/>
</dbReference>
<protein>
    <submittedName>
        <fullName evidence="4">T9SS type A sorting domain-containing protein</fullName>
    </submittedName>
</protein>
<feature type="signal peptide" evidence="2">
    <location>
        <begin position="1"/>
        <end position="22"/>
    </location>
</feature>
<evidence type="ECO:0000256" key="2">
    <source>
        <dbReference type="SAM" id="SignalP"/>
    </source>
</evidence>
<keyword evidence="1 2" id="KW-0732">Signal</keyword>
<evidence type="ECO:0000313" key="5">
    <source>
        <dbReference type="Proteomes" id="UP000435357"/>
    </source>
</evidence>
<accession>A0A6N6M811</accession>
<dbReference type="RefSeq" id="WP_151167099.1">
    <property type="nucleotide sequence ID" value="NZ_WACR01000004.1"/>
</dbReference>
<feature type="chain" id="PRO_5026783724" evidence="2">
    <location>
        <begin position="23"/>
        <end position="232"/>
    </location>
</feature>
<evidence type="ECO:0000313" key="4">
    <source>
        <dbReference type="EMBL" id="KAB1064780.1"/>
    </source>
</evidence>
<dbReference type="Pfam" id="PF18962">
    <property type="entry name" value="Por_Secre_tail"/>
    <property type="match status" value="1"/>
</dbReference>